<proteinExistence type="predicted"/>
<sequence>MISNRRLGMLGAVLAMPGLAMVRVAEPRVTQGEELPRQRSQESAALLPRPADPNTRASVPGSVRRRLAREAAKAADRANAMAGETS</sequence>
<comment type="caution">
    <text evidence="2">The sequence shown here is derived from an EMBL/GenBank/DDBJ whole genome shotgun (WGS) entry which is preliminary data.</text>
</comment>
<feature type="region of interest" description="Disordered" evidence="1">
    <location>
        <begin position="29"/>
        <end position="86"/>
    </location>
</feature>
<reference evidence="2 3" key="1">
    <citation type="submission" date="2021-05" db="EMBL/GenBank/DDBJ databases">
        <title>Roseococcus sp. XZZS9, whole genome shotgun sequencing project.</title>
        <authorList>
            <person name="Zhao G."/>
            <person name="Shen L."/>
        </authorList>
    </citation>
    <scope>NUCLEOTIDE SEQUENCE [LARGE SCALE GENOMIC DNA]</scope>
    <source>
        <strain evidence="2 3">XZZS9</strain>
    </source>
</reference>
<dbReference type="EMBL" id="JAHCDA010000003">
    <property type="protein sequence ID" value="MBS7812401.1"/>
    <property type="molecule type" value="Genomic_DNA"/>
</dbReference>
<keyword evidence="3" id="KW-1185">Reference proteome</keyword>
<feature type="compositionally biased region" description="Low complexity" evidence="1">
    <location>
        <begin position="77"/>
        <end position="86"/>
    </location>
</feature>
<evidence type="ECO:0000313" key="3">
    <source>
        <dbReference type="Proteomes" id="UP000766336"/>
    </source>
</evidence>
<name>A0ABS5QFD5_9PROT</name>
<gene>
    <name evidence="2" type="ORF">KHU32_15730</name>
</gene>
<dbReference type="Proteomes" id="UP000766336">
    <property type="component" value="Unassembled WGS sequence"/>
</dbReference>
<organism evidence="2 3">
    <name type="scientific">Roseococcus pinisoli</name>
    <dbReference type="NCBI Taxonomy" id="2835040"/>
    <lineage>
        <taxon>Bacteria</taxon>
        <taxon>Pseudomonadati</taxon>
        <taxon>Pseudomonadota</taxon>
        <taxon>Alphaproteobacteria</taxon>
        <taxon>Acetobacterales</taxon>
        <taxon>Roseomonadaceae</taxon>
        <taxon>Roseococcus</taxon>
    </lineage>
</organism>
<dbReference type="RefSeq" id="WP_213671109.1">
    <property type="nucleotide sequence ID" value="NZ_JAHCDA010000003.1"/>
</dbReference>
<accession>A0ABS5QFD5</accession>
<protein>
    <submittedName>
        <fullName evidence="2">Uncharacterized protein</fullName>
    </submittedName>
</protein>
<evidence type="ECO:0000313" key="2">
    <source>
        <dbReference type="EMBL" id="MBS7812401.1"/>
    </source>
</evidence>
<evidence type="ECO:0000256" key="1">
    <source>
        <dbReference type="SAM" id="MobiDB-lite"/>
    </source>
</evidence>